<dbReference type="Gene3D" id="1.10.287.110">
    <property type="entry name" value="DnaJ domain"/>
    <property type="match status" value="1"/>
</dbReference>
<dbReference type="Pfam" id="PF11833">
    <property type="entry name" value="CPP1-like"/>
    <property type="match status" value="1"/>
</dbReference>
<sequence>MQAFVGAAGGALWRPGFAARGRASATPAARAVALRRGAASPLAMLFGGGKKTNKEQPSDTPKKKSSADGNPYRLLGVAEDATYEEIEAAYKRLSDKFAKEPKKAMFYEIQKEKIYDDRLQQRMRGDMQPRVKESPYDRKRREALAKKSFKDYLPAFIGDRVKVPSAAYFKRATILMGLFALACFAVPQFATSGVAMGLITSTYLLFNRDQPERNPDDFQGGGNFRDSTPIDRKAVLMTVGLMAMATGLGLGLAAIFMSVVGVGSFAPDSIASLFMLLGMYMACIFFKNPNGTD</sequence>
<proteinExistence type="predicted"/>
<evidence type="ECO:0000313" key="4">
    <source>
        <dbReference type="EMBL" id="KAA8493759.1"/>
    </source>
</evidence>
<dbReference type="InterPro" id="IPR036869">
    <property type="entry name" value="J_dom_sf"/>
</dbReference>
<comment type="caution">
    <text evidence="4">The sequence shown here is derived from an EMBL/GenBank/DDBJ whole genome shotgun (WGS) entry which is preliminary data.</text>
</comment>
<feature type="compositionally biased region" description="Basic and acidic residues" evidence="1">
    <location>
        <begin position="52"/>
        <end position="66"/>
    </location>
</feature>
<evidence type="ECO:0000256" key="2">
    <source>
        <dbReference type="SAM" id="Phobius"/>
    </source>
</evidence>
<dbReference type="AlphaFoldDB" id="A0A5J4YQM4"/>
<feature type="region of interest" description="Disordered" evidence="1">
    <location>
        <begin position="44"/>
        <end position="71"/>
    </location>
</feature>
<organism evidence="4 5">
    <name type="scientific">Porphyridium purpureum</name>
    <name type="common">Red alga</name>
    <name type="synonym">Porphyridium cruentum</name>
    <dbReference type="NCBI Taxonomy" id="35688"/>
    <lineage>
        <taxon>Eukaryota</taxon>
        <taxon>Rhodophyta</taxon>
        <taxon>Bangiophyceae</taxon>
        <taxon>Porphyridiales</taxon>
        <taxon>Porphyridiaceae</taxon>
        <taxon>Porphyridium</taxon>
    </lineage>
</organism>
<protein>
    <recommendedName>
        <fullName evidence="3">J domain-containing protein</fullName>
    </recommendedName>
</protein>
<evidence type="ECO:0000256" key="1">
    <source>
        <dbReference type="SAM" id="MobiDB-lite"/>
    </source>
</evidence>
<dbReference type="EMBL" id="VRMN01000006">
    <property type="protein sequence ID" value="KAA8493759.1"/>
    <property type="molecule type" value="Genomic_DNA"/>
</dbReference>
<keyword evidence="2" id="KW-0472">Membrane</keyword>
<feature type="transmembrane region" description="Helical" evidence="2">
    <location>
        <begin position="269"/>
        <end position="286"/>
    </location>
</feature>
<keyword evidence="2" id="KW-1133">Transmembrane helix</keyword>
<feature type="domain" description="J" evidence="3">
    <location>
        <begin position="70"/>
        <end position="140"/>
    </location>
</feature>
<evidence type="ECO:0000313" key="5">
    <source>
        <dbReference type="Proteomes" id="UP000324585"/>
    </source>
</evidence>
<keyword evidence="2" id="KW-0812">Transmembrane</keyword>
<accession>A0A5J4YQM4</accession>
<dbReference type="InterPro" id="IPR021788">
    <property type="entry name" value="CPP1-like"/>
</dbReference>
<dbReference type="SUPFAM" id="SSF46565">
    <property type="entry name" value="Chaperone J-domain"/>
    <property type="match status" value="1"/>
</dbReference>
<dbReference type="OrthoDB" id="2014563at2759"/>
<feature type="transmembrane region" description="Helical" evidence="2">
    <location>
        <begin position="234"/>
        <end position="257"/>
    </location>
</feature>
<name>A0A5J4YQM4_PORPP</name>
<dbReference type="PROSITE" id="PS50076">
    <property type="entry name" value="DNAJ_2"/>
    <property type="match status" value="1"/>
</dbReference>
<feature type="transmembrane region" description="Helical" evidence="2">
    <location>
        <begin position="174"/>
        <end position="206"/>
    </location>
</feature>
<dbReference type="CDD" id="cd06257">
    <property type="entry name" value="DnaJ"/>
    <property type="match status" value="1"/>
</dbReference>
<dbReference type="Proteomes" id="UP000324585">
    <property type="component" value="Unassembled WGS sequence"/>
</dbReference>
<evidence type="ECO:0000259" key="3">
    <source>
        <dbReference type="PROSITE" id="PS50076"/>
    </source>
</evidence>
<dbReference type="OMA" id="NDEDMAM"/>
<gene>
    <name evidence="4" type="ORF">FVE85_4896</name>
</gene>
<dbReference type="InterPro" id="IPR001623">
    <property type="entry name" value="DnaJ_domain"/>
</dbReference>
<reference evidence="5" key="1">
    <citation type="journal article" date="2019" name="Nat. Commun.">
        <title>Expansion of phycobilisome linker gene families in mesophilic red algae.</title>
        <authorList>
            <person name="Lee J."/>
            <person name="Kim D."/>
            <person name="Bhattacharya D."/>
            <person name="Yoon H.S."/>
        </authorList>
    </citation>
    <scope>NUCLEOTIDE SEQUENCE [LARGE SCALE GENOMIC DNA]</scope>
    <source>
        <strain evidence="5">CCMP 1328</strain>
    </source>
</reference>
<keyword evidence="5" id="KW-1185">Reference proteome</keyword>